<evidence type="ECO:0000313" key="2">
    <source>
        <dbReference type="Proteomes" id="UP000276133"/>
    </source>
</evidence>
<proteinExistence type="predicted"/>
<keyword evidence="2" id="KW-1185">Reference proteome</keyword>
<sequence>MFSISCTLIILIKRKKEKKLCGVRDTIFSSDTKYVELVVNASHFQAPIVSNEFFNLLMYAPRLILRFENQYFLLLFVFELLILFEAGLSCSQINKDRLMQDVLFAKETKYCLKMLLMRGSQIVYLRKQDLLNNNNNKNDDDDD</sequence>
<evidence type="ECO:0000313" key="1">
    <source>
        <dbReference type="EMBL" id="RMZ96328.1"/>
    </source>
</evidence>
<gene>
    <name evidence="1" type="ORF">BpHYR1_018364</name>
</gene>
<name>A0A3M7PBA4_BRAPC</name>
<protein>
    <submittedName>
        <fullName evidence="1">Uncharacterized protein</fullName>
    </submittedName>
</protein>
<dbReference type="Proteomes" id="UP000276133">
    <property type="component" value="Unassembled WGS sequence"/>
</dbReference>
<dbReference type="AlphaFoldDB" id="A0A3M7PBA4"/>
<organism evidence="1 2">
    <name type="scientific">Brachionus plicatilis</name>
    <name type="common">Marine rotifer</name>
    <name type="synonym">Brachionus muelleri</name>
    <dbReference type="NCBI Taxonomy" id="10195"/>
    <lineage>
        <taxon>Eukaryota</taxon>
        <taxon>Metazoa</taxon>
        <taxon>Spiralia</taxon>
        <taxon>Gnathifera</taxon>
        <taxon>Rotifera</taxon>
        <taxon>Eurotatoria</taxon>
        <taxon>Monogononta</taxon>
        <taxon>Pseudotrocha</taxon>
        <taxon>Ploima</taxon>
        <taxon>Brachionidae</taxon>
        <taxon>Brachionus</taxon>
    </lineage>
</organism>
<dbReference type="EMBL" id="REGN01012286">
    <property type="protein sequence ID" value="RMZ96328.1"/>
    <property type="molecule type" value="Genomic_DNA"/>
</dbReference>
<reference evidence="1 2" key="1">
    <citation type="journal article" date="2018" name="Sci. Rep.">
        <title>Genomic signatures of local adaptation to the degree of environmental predictability in rotifers.</title>
        <authorList>
            <person name="Franch-Gras L."/>
            <person name="Hahn C."/>
            <person name="Garcia-Roger E.M."/>
            <person name="Carmona M.J."/>
            <person name="Serra M."/>
            <person name="Gomez A."/>
        </authorList>
    </citation>
    <scope>NUCLEOTIDE SEQUENCE [LARGE SCALE GENOMIC DNA]</scope>
    <source>
        <strain evidence="1">HYR1</strain>
    </source>
</reference>
<comment type="caution">
    <text evidence="1">The sequence shown here is derived from an EMBL/GenBank/DDBJ whole genome shotgun (WGS) entry which is preliminary data.</text>
</comment>
<accession>A0A3M7PBA4</accession>